<evidence type="ECO:0000313" key="2">
    <source>
        <dbReference type="Proteomes" id="UP000286268"/>
    </source>
</evidence>
<dbReference type="AlphaFoldDB" id="A0A3R5X0K9"/>
<gene>
    <name evidence="1" type="ORF">C1I91_06635</name>
</gene>
<dbReference type="RefSeq" id="WP_128212161.1">
    <property type="nucleotide sequence ID" value="NZ_CP025746.1"/>
</dbReference>
<dbReference type="EMBL" id="CP025746">
    <property type="protein sequence ID" value="QAA31344.1"/>
    <property type="molecule type" value="Genomic_DNA"/>
</dbReference>
<evidence type="ECO:0000313" key="1">
    <source>
        <dbReference type="EMBL" id="QAA31344.1"/>
    </source>
</evidence>
<protein>
    <submittedName>
        <fullName evidence="1">DUF2922 domain-containing protein</fullName>
    </submittedName>
</protein>
<reference evidence="1 2" key="1">
    <citation type="submission" date="2018-01" db="EMBL/GenBank/DDBJ databases">
        <title>Genome Sequencing and Assembly of Anaerobacter polyendosporus strain CT4.</title>
        <authorList>
            <person name="Tachaapaikoon C."/>
            <person name="Sutheeworapong S."/>
            <person name="Jenjaroenpun P."/>
            <person name="Wongsurawat T."/>
            <person name="Nookeaw I."/>
            <person name="Cheawchanlertfa P."/>
            <person name="Kosugi A."/>
            <person name="Cheevadhanarak S."/>
            <person name="Ratanakhanokchai K."/>
        </authorList>
    </citation>
    <scope>NUCLEOTIDE SEQUENCE [LARGE SCALE GENOMIC DNA]</scope>
    <source>
        <strain evidence="1 2">CT4</strain>
    </source>
</reference>
<dbReference type="KEGG" id="cmah:C1I91_06635"/>
<organism evidence="1 2">
    <name type="scientific">Clostridium manihotivorum</name>
    <dbReference type="NCBI Taxonomy" id="2320868"/>
    <lineage>
        <taxon>Bacteria</taxon>
        <taxon>Bacillati</taxon>
        <taxon>Bacillota</taxon>
        <taxon>Clostridia</taxon>
        <taxon>Eubacteriales</taxon>
        <taxon>Clostridiaceae</taxon>
        <taxon>Clostridium</taxon>
    </lineage>
</organism>
<dbReference type="OrthoDB" id="9795264at2"/>
<accession>A0A3R5X0K9</accession>
<dbReference type="InterPro" id="IPR021321">
    <property type="entry name" value="DUF2922"/>
</dbReference>
<name>A0A3R5X0K9_9CLOT</name>
<dbReference type="Proteomes" id="UP000286268">
    <property type="component" value="Chromosome"/>
</dbReference>
<sequence>METKYLVLTFKNESGDKVNLSLKGIKDTLTAAEISNAMDIIISKDAFFSSGGKLMQKSGAQIITKNVDEYKVG</sequence>
<dbReference type="Pfam" id="PF11148">
    <property type="entry name" value="DUF2922"/>
    <property type="match status" value="1"/>
</dbReference>
<proteinExistence type="predicted"/>
<keyword evidence="2" id="KW-1185">Reference proteome</keyword>